<comment type="caution">
    <text evidence="3">The sequence shown here is derived from an EMBL/GenBank/DDBJ whole genome shotgun (WGS) entry which is preliminary data.</text>
</comment>
<feature type="chain" id="PRO_5019185355" description="Bacterial repeat domain-containing protein" evidence="2">
    <location>
        <begin position="23"/>
        <end position="1535"/>
    </location>
</feature>
<evidence type="ECO:0000313" key="3">
    <source>
        <dbReference type="EMBL" id="RGS33836.1"/>
    </source>
</evidence>
<organism evidence="3 4">
    <name type="scientific">Bacteroides cellulosilyticus</name>
    <dbReference type="NCBI Taxonomy" id="246787"/>
    <lineage>
        <taxon>Bacteria</taxon>
        <taxon>Pseudomonadati</taxon>
        <taxon>Bacteroidota</taxon>
        <taxon>Bacteroidia</taxon>
        <taxon>Bacteroidales</taxon>
        <taxon>Bacteroidaceae</taxon>
        <taxon>Bacteroides</taxon>
    </lineage>
</organism>
<name>A0A412IAP2_9BACE</name>
<accession>A0A412IAP2</accession>
<dbReference type="InterPro" id="IPR042229">
    <property type="entry name" value="Listeria/Bacterioides_rpt_sf"/>
</dbReference>
<sequence length="1535" mass="164278">MKRLLLHLLLVLALTMTTQVWGQSTVTLAQPSGSGTSTDPYLIGSPGELFWFAGLVNGTLNDGTQKNEQAHARLTADITLNEGTFSVSRAEVSSGDTKYYNHTLYYAGKAFNGFFESGTFDSSGVQESDKPQIEWKSLDKYSGTFDGDGHYISGLYQESSDQYAGFISQTASSVGFIVKNLELKNTCIINTSSSNKSCIGGICGYTGGVSFEISSCTFQGVIITEVGLSIGGLVGWISGYQRTTVADCRVKGDIIGYGSNDNPSYIGGIVGRVGTYGSIQNCCNEATIFDTATTSNGMYVAGICGLLSDSHTVSNCVNRGDITYTKTGYTNIGGISGAILNSATIEYSYNTGTVSYTGSGTSESEINIGGVCGNLANGKIFYSFSTGGVEGGKATYKGSFSGQVAGGTTADNCCVLQQSNLNAVGYDIPENTTITVLENATDFSNGKAAYILGGDWGQTLKGTQVDAYPVVGGPKIYRNGSEGNYTYDNLQLITQSGTSYYQLNNALELRFFADRFNDSGNTLDTKDARLSTDIDLNPGFTFGTDGTYTGNATATTANPKPWTPIGTASNPYTGTFNGQRHLISGLYISGTTDAALFHTLGIDTNNGTKTGIVQNLGISTGNISTTASAGSICVDNAGTIENCYSLIPVTGGSSSSVGGLCATNTGTVQYSFTTQPTLCANIASGTVTNSYSLLASGSETGADTETDATSGPKSQTFFKGGYMTWLLNNSKTAVDAITWKQSTAQSNPDAYPTYYSGSSDNNLRVICIRLHRELTSKKGALIESYYLNPTNYTLPDLSGKEVIVGDATRPGYSLGWSDTSKGIYPHNISSQLLDENLIIYESWIANHYKVVFHANYNEATQGNTEQSFVYSEAQALTENIFSRTGYTFSKWCTQENNNDGKGTLYDDKESVNELTTDSDGTFNLYALWTPNNYTVTFHANRPTTATDSNGDTKTQSFTYDEPQPLALNVFGSEARTFIGWSETASGEADSKYAQINSGEATVGATVSNLTATPNGNFDLYAVWRRLALTVIFDPNRDGDPNESGEEESMNNQSFISGTSQTLNKNLFTRQGYTFGGWKAIRNGVETTYTDQQQNVSLEATTEGEPLTFYAQWIPRQYTVKVISNKPLWGTVTIADAEGSEVGNELAADYRSTIYLFANARPGYQFLKWSDENTEASREYPVPLNGTTLTAYFTGETKTVTIQTGNSSKEVQVSKDGSELAEALTEPNSIAIIEPNSGITVPKGLSNVVVKSGSTMGTCTSLILTDKAAFSTPIKFTAEKVVYTRNLDGYTFANGTDGWSTLVVPFNGTLHADGKALAPFSSDSDTGGQYWLKRFTGNITNSKTLNFAYATTIEANQPYIIALPGDTWGTEHSLSGKTITVEATDVTISASPQPKESVGGDYSFTGTYDGLSSSVYYQLNAAGNTFEQQSGGGTVAPFRCYLALFSNSLSVPKFFSIGNEDGTVTDISNISADTDGLRIYVRNGNILIESPTARSVSIYSIDGRLVRMVQLEGGVNTVSGLTRGFYIVERQKVVLK</sequence>
<dbReference type="GO" id="GO:0030313">
    <property type="term" value="C:cell envelope"/>
    <property type="evidence" value="ECO:0007669"/>
    <property type="project" value="UniProtKB-SubCell"/>
</dbReference>
<reference evidence="3 4" key="1">
    <citation type="submission" date="2018-08" db="EMBL/GenBank/DDBJ databases">
        <title>A genome reference for cultivated species of the human gut microbiota.</title>
        <authorList>
            <person name="Zou Y."/>
            <person name="Xue W."/>
            <person name="Luo G."/>
        </authorList>
    </citation>
    <scope>NUCLEOTIDE SEQUENCE [LARGE SCALE GENOMIC DNA]</scope>
    <source>
        <strain evidence="3 4">AF22-3AC</strain>
    </source>
</reference>
<comment type="subcellular location">
    <subcellularLocation>
        <location evidence="1">Cell envelope</location>
    </subcellularLocation>
</comment>
<feature type="signal peptide" evidence="2">
    <location>
        <begin position="1"/>
        <end position="22"/>
    </location>
</feature>
<evidence type="ECO:0008006" key="5">
    <source>
        <dbReference type="Google" id="ProtNLM"/>
    </source>
</evidence>
<dbReference type="Gene3D" id="2.160.20.110">
    <property type="match status" value="2"/>
</dbReference>
<proteinExistence type="predicted"/>
<dbReference type="EMBL" id="QRVJ01000026">
    <property type="protein sequence ID" value="RGS33836.1"/>
    <property type="molecule type" value="Genomic_DNA"/>
</dbReference>
<evidence type="ECO:0000256" key="1">
    <source>
        <dbReference type="ARBA" id="ARBA00004196"/>
    </source>
</evidence>
<dbReference type="InterPro" id="IPR013378">
    <property type="entry name" value="InlB-like_B-rpt"/>
</dbReference>
<dbReference type="RefSeq" id="WP_118403522.1">
    <property type="nucleotide sequence ID" value="NZ_JADNFX010000017.1"/>
</dbReference>
<dbReference type="Proteomes" id="UP000283341">
    <property type="component" value="Unassembled WGS sequence"/>
</dbReference>
<keyword evidence="2" id="KW-0732">Signal</keyword>
<dbReference type="Pfam" id="PF09479">
    <property type="entry name" value="Flg_new"/>
    <property type="match status" value="2"/>
</dbReference>
<evidence type="ECO:0000313" key="4">
    <source>
        <dbReference type="Proteomes" id="UP000283341"/>
    </source>
</evidence>
<dbReference type="NCBIfam" id="TIGR02543">
    <property type="entry name" value="List_Bact_rpt"/>
    <property type="match status" value="1"/>
</dbReference>
<gene>
    <name evidence="3" type="ORF">DWX97_20815</name>
</gene>
<dbReference type="Gene3D" id="2.60.40.4270">
    <property type="entry name" value="Listeria-Bacteroides repeat domain"/>
    <property type="match status" value="2"/>
</dbReference>
<protein>
    <recommendedName>
        <fullName evidence="5">Bacterial repeat domain-containing protein</fullName>
    </recommendedName>
</protein>
<evidence type="ECO:0000256" key="2">
    <source>
        <dbReference type="SAM" id="SignalP"/>
    </source>
</evidence>